<name>A0A1L6JF82_9SPHN</name>
<evidence type="ECO:0000313" key="4">
    <source>
        <dbReference type="EMBL" id="RSY85566.1"/>
    </source>
</evidence>
<evidence type="ECO:0000256" key="1">
    <source>
        <dbReference type="SAM" id="MobiDB-lite"/>
    </source>
</evidence>
<evidence type="ECO:0000313" key="2">
    <source>
        <dbReference type="EMBL" id="APR54601.1"/>
    </source>
</evidence>
<evidence type="ECO:0000313" key="7">
    <source>
        <dbReference type="Proteomes" id="UP000287746"/>
    </source>
</evidence>
<dbReference type="Proteomes" id="UP000286681">
    <property type="component" value="Unassembled WGS sequence"/>
</dbReference>
<dbReference type="EMBL" id="QQWO01000002">
    <property type="protein sequence ID" value="RSV07116.1"/>
    <property type="molecule type" value="Genomic_DNA"/>
</dbReference>
<dbReference type="Proteomes" id="UP000287746">
    <property type="component" value="Unassembled WGS sequence"/>
</dbReference>
<dbReference type="EMBL" id="QQYZ01000008">
    <property type="protein sequence ID" value="RSY85566.1"/>
    <property type="molecule type" value="Genomic_DNA"/>
</dbReference>
<protein>
    <submittedName>
        <fullName evidence="2">Uncharacterized protein</fullName>
    </submittedName>
</protein>
<gene>
    <name evidence="2" type="ORF">BRX40_21170</name>
    <name evidence="3" type="ORF">CA257_03760</name>
    <name evidence="4" type="ORF">DAH66_10915</name>
</gene>
<dbReference type="EMBL" id="CP018820">
    <property type="protein sequence ID" value="APR54601.1"/>
    <property type="molecule type" value="Genomic_DNA"/>
</dbReference>
<reference evidence="6 7" key="3">
    <citation type="submission" date="2018-07" db="EMBL/GenBank/DDBJ databases">
        <title>Genomic and Epidemiologic Investigation of an Indolent Hospital Outbreak.</title>
        <authorList>
            <person name="Johnson R.C."/>
            <person name="Deming C."/>
            <person name="Conlan S."/>
            <person name="Zellmer C.J."/>
            <person name="Michelin A.V."/>
            <person name="Lee-Lin S."/>
            <person name="Thomas P.J."/>
            <person name="Park M."/>
            <person name="Weingarten R.A."/>
            <person name="Less J."/>
            <person name="Dekker J.P."/>
            <person name="Frank K.M."/>
            <person name="Musser K.A."/>
            <person name="Mcquiston J.R."/>
            <person name="Henderson D.K."/>
            <person name="Lau A.F."/>
            <person name="Palmore T.N."/>
            <person name="Segre J.A."/>
        </authorList>
    </citation>
    <scope>NUCLEOTIDE SEQUENCE [LARGE SCALE GENOMIC DNA]</scope>
    <source>
        <strain evidence="4 7">SK-CDC1_0717</strain>
        <strain evidence="3 6">SK-NIH.Env10_0317</strain>
    </source>
</reference>
<organism evidence="2 5">
    <name type="scientific">Sphingomonas koreensis</name>
    <dbReference type="NCBI Taxonomy" id="93064"/>
    <lineage>
        <taxon>Bacteria</taxon>
        <taxon>Pseudomonadati</taxon>
        <taxon>Pseudomonadota</taxon>
        <taxon>Alphaproteobacteria</taxon>
        <taxon>Sphingomonadales</taxon>
        <taxon>Sphingomonadaceae</taxon>
        <taxon>Sphingomonas</taxon>
    </lineage>
</organism>
<proteinExistence type="predicted"/>
<sequence>MECRERPFAVGPRDPALWRGLTVAELLRVWVRRCRSVAWASAPLTLAERGDDAHCRTAAQPQGAAPDRGPAGTRAPQPGGAPGFAPGDNCRLWARSPTLRR</sequence>
<evidence type="ECO:0000313" key="3">
    <source>
        <dbReference type="EMBL" id="RSV07116.1"/>
    </source>
</evidence>
<feature type="region of interest" description="Disordered" evidence="1">
    <location>
        <begin position="50"/>
        <end position="101"/>
    </location>
</feature>
<keyword evidence="5" id="KW-1185">Reference proteome</keyword>
<evidence type="ECO:0000313" key="5">
    <source>
        <dbReference type="Proteomes" id="UP000185161"/>
    </source>
</evidence>
<dbReference type="AlphaFoldDB" id="A0A1L6JF82"/>
<dbReference type="Proteomes" id="UP000185161">
    <property type="component" value="Chromosome"/>
</dbReference>
<feature type="compositionally biased region" description="Low complexity" evidence="1">
    <location>
        <begin position="75"/>
        <end position="87"/>
    </location>
</feature>
<evidence type="ECO:0000313" key="6">
    <source>
        <dbReference type="Proteomes" id="UP000286681"/>
    </source>
</evidence>
<reference evidence="2" key="1">
    <citation type="submission" date="2016-12" db="EMBL/GenBank/DDBJ databases">
        <title>Whole genome sequencing of Sphingomonas koreensis.</title>
        <authorList>
            <person name="Conlan S."/>
            <person name="Thomas P.J."/>
            <person name="Mullikin J."/>
            <person name="Palmore T.N."/>
            <person name="Frank K.M."/>
            <person name="Segre J.A."/>
        </authorList>
    </citation>
    <scope>NUCLEOTIDE SEQUENCE</scope>
    <source>
        <strain evidence="2">ABOJV</strain>
    </source>
</reference>
<accession>A0A1L6JF82</accession>
<dbReference type="KEGG" id="skr:BRX40_21170"/>
<reference evidence="5" key="2">
    <citation type="submission" date="2016-12" db="EMBL/GenBank/DDBJ databases">
        <title>Whole genome sequencing of Sphingomonas sp. ABOJV.</title>
        <authorList>
            <person name="Conlan S."/>
            <person name="Thomas P.J."/>
            <person name="Mullikin J."/>
            <person name="Palmore T.N."/>
            <person name="Frank K.M."/>
            <person name="Segre J.A."/>
        </authorList>
    </citation>
    <scope>NUCLEOTIDE SEQUENCE [LARGE SCALE GENOMIC DNA]</scope>
    <source>
        <strain evidence="5">ABOJV</strain>
    </source>
</reference>